<reference evidence="2" key="1">
    <citation type="submission" date="2016-05" db="EMBL/GenBank/DDBJ databases">
        <authorList>
            <person name="Naeem Raeece"/>
        </authorList>
    </citation>
    <scope>NUCLEOTIDE SEQUENCE [LARGE SCALE GENOMIC DNA]</scope>
</reference>
<organism evidence="1 2">
    <name type="scientific">Plasmodium ovale wallikeri</name>
    <dbReference type="NCBI Taxonomy" id="864142"/>
    <lineage>
        <taxon>Eukaryota</taxon>
        <taxon>Sar</taxon>
        <taxon>Alveolata</taxon>
        <taxon>Apicomplexa</taxon>
        <taxon>Aconoidasida</taxon>
        <taxon>Haemosporida</taxon>
        <taxon>Plasmodiidae</taxon>
        <taxon>Plasmodium</taxon>
        <taxon>Plasmodium (Plasmodium)</taxon>
    </lineage>
</organism>
<gene>
    <name evidence="1" type="ORF">POVWA2_097860</name>
</gene>
<dbReference type="Proteomes" id="UP000078550">
    <property type="component" value="Unassembled WGS sequence"/>
</dbReference>
<name>A0A1A9AS48_PLAOA</name>
<dbReference type="AlphaFoldDB" id="A0A1A9AS48"/>
<accession>A0A1A9AS48</accession>
<protein>
    <submittedName>
        <fullName evidence="1">PIR Superfamily Protein</fullName>
    </submittedName>
</protein>
<dbReference type="EMBL" id="FLRE01003484">
    <property type="protein sequence ID" value="SBT59555.1"/>
    <property type="molecule type" value="Genomic_DNA"/>
</dbReference>
<proteinExistence type="predicted"/>
<evidence type="ECO:0000313" key="2">
    <source>
        <dbReference type="Proteomes" id="UP000078550"/>
    </source>
</evidence>
<dbReference type="Pfam" id="PF05795">
    <property type="entry name" value="Plasmodium_Vir"/>
    <property type="match status" value="1"/>
</dbReference>
<sequence length="342" mass="39573">MTHTDIDDPDVTSINHYRKLDSFYSKYGNEEECKLLAKTFGTYPRIYDFCMSLTGNLLMINTLKRLSTYEMDPCLYLNCWIYDKVINIDEKLTSEHLASIFSSILPYWKSYGAEGKCNTDFITYVNKDNFTKIKNLYDYALNYRMIVYELSRSNYECSEKYAEYINNSRNMFESVKAECTNYYVKPYCIALKYIDQVFKENELLNLRCNSIKKKIPQVAEERNSRQTSSALAHQDGPYIQTGDHPGQPYGGPVQSLVSEVGNEHTSSTNGITIAVPILGSLLFSFILYKFTPFGTWLHKSFLKKKLIGTNIDEEASHELLEIPYDNMEENIHVSKHHIGYHA</sequence>
<dbReference type="InterPro" id="IPR008780">
    <property type="entry name" value="Plasmodium_Vir"/>
</dbReference>
<evidence type="ECO:0000313" key="1">
    <source>
        <dbReference type="EMBL" id="SBT59555.1"/>
    </source>
</evidence>